<proteinExistence type="predicted"/>
<evidence type="ECO:0000313" key="4">
    <source>
        <dbReference type="Proteomes" id="UP001415857"/>
    </source>
</evidence>
<dbReference type="InterPro" id="IPR047259">
    <property type="entry name" value="QUIRKY-like"/>
</dbReference>
<dbReference type="SMART" id="SM00239">
    <property type="entry name" value="C2"/>
    <property type="match status" value="1"/>
</dbReference>
<dbReference type="PROSITE" id="PS50004">
    <property type="entry name" value="C2"/>
    <property type="match status" value="1"/>
</dbReference>
<dbReference type="CDD" id="cd04022">
    <property type="entry name" value="C2A_MCTP_PRT_plant"/>
    <property type="match status" value="1"/>
</dbReference>
<reference evidence="3 4" key="1">
    <citation type="journal article" date="2024" name="Plant J.">
        <title>Genome sequences and population genomics reveal climatic adaptation and genomic divergence between two closely related sweetgum species.</title>
        <authorList>
            <person name="Xu W.Q."/>
            <person name="Ren C.Q."/>
            <person name="Zhang X.Y."/>
            <person name="Comes H.P."/>
            <person name="Liu X.H."/>
            <person name="Li Y.G."/>
            <person name="Kettle C.J."/>
            <person name="Jalonen R."/>
            <person name="Gaisberger H."/>
            <person name="Ma Y.Z."/>
            <person name="Qiu Y.X."/>
        </authorList>
    </citation>
    <scope>NUCLEOTIDE SEQUENCE [LARGE SCALE GENOMIC DNA]</scope>
    <source>
        <strain evidence="3">Hangzhou</strain>
    </source>
</reference>
<feature type="compositionally biased region" description="Low complexity" evidence="1">
    <location>
        <begin position="209"/>
        <end position="219"/>
    </location>
</feature>
<dbReference type="InterPro" id="IPR000008">
    <property type="entry name" value="C2_dom"/>
</dbReference>
<accession>A0AAP0RHJ5</accession>
<dbReference type="Proteomes" id="UP001415857">
    <property type="component" value="Unassembled WGS sequence"/>
</dbReference>
<dbReference type="AlphaFoldDB" id="A0AAP0RHJ5"/>
<dbReference type="EMBL" id="JBBPBK010000009">
    <property type="protein sequence ID" value="KAK9278010.1"/>
    <property type="molecule type" value="Genomic_DNA"/>
</dbReference>
<dbReference type="InterPro" id="IPR035892">
    <property type="entry name" value="C2_domain_sf"/>
</dbReference>
<comment type="caution">
    <text evidence="3">The sequence shown here is derived from an EMBL/GenBank/DDBJ whole genome shotgun (WGS) entry which is preliminary data.</text>
</comment>
<keyword evidence="4" id="KW-1185">Reference proteome</keyword>
<dbReference type="PANTHER" id="PTHR31425">
    <property type="entry name" value="PHOSPHORIBOSYLANTHRANILATE TRANSFERASE ISOFORM 1"/>
    <property type="match status" value="1"/>
</dbReference>
<dbReference type="PANTHER" id="PTHR31425:SF36">
    <property type="entry name" value="PROTEIN QUIRKY"/>
    <property type="match status" value="1"/>
</dbReference>
<evidence type="ECO:0000313" key="3">
    <source>
        <dbReference type="EMBL" id="KAK9278010.1"/>
    </source>
</evidence>
<feature type="region of interest" description="Disordered" evidence="1">
    <location>
        <begin position="203"/>
        <end position="228"/>
    </location>
</feature>
<gene>
    <name evidence="3" type="ORF">L1049_027567</name>
</gene>
<dbReference type="SUPFAM" id="SSF49562">
    <property type="entry name" value="C2 domain (Calcium/lipid-binding domain, CaLB)"/>
    <property type="match status" value="1"/>
</dbReference>
<name>A0AAP0RHJ5_LIQFO</name>
<evidence type="ECO:0000259" key="2">
    <source>
        <dbReference type="PROSITE" id="PS50004"/>
    </source>
</evidence>
<protein>
    <recommendedName>
        <fullName evidence="2">C2 domain-containing protein</fullName>
    </recommendedName>
</protein>
<organism evidence="3 4">
    <name type="scientific">Liquidambar formosana</name>
    <name type="common">Formosan gum</name>
    <dbReference type="NCBI Taxonomy" id="63359"/>
    <lineage>
        <taxon>Eukaryota</taxon>
        <taxon>Viridiplantae</taxon>
        <taxon>Streptophyta</taxon>
        <taxon>Embryophyta</taxon>
        <taxon>Tracheophyta</taxon>
        <taxon>Spermatophyta</taxon>
        <taxon>Magnoliopsida</taxon>
        <taxon>eudicotyledons</taxon>
        <taxon>Gunneridae</taxon>
        <taxon>Pentapetalae</taxon>
        <taxon>Saxifragales</taxon>
        <taxon>Altingiaceae</taxon>
        <taxon>Liquidambar</taxon>
    </lineage>
</organism>
<dbReference type="Pfam" id="PF00168">
    <property type="entry name" value="C2"/>
    <property type="match status" value="1"/>
</dbReference>
<dbReference type="Gene3D" id="2.60.40.150">
    <property type="entry name" value="C2 domain"/>
    <property type="match status" value="1"/>
</dbReference>
<feature type="domain" description="C2" evidence="2">
    <location>
        <begin position="1"/>
        <end position="126"/>
    </location>
</feature>
<evidence type="ECO:0000256" key="1">
    <source>
        <dbReference type="SAM" id="MobiDB-lite"/>
    </source>
</evidence>
<sequence length="228" mass="25624">MTTSSPHQPPSQPKTVRKLIVEVIDARDLLPKDGQGSSSPYVIADFDGQKRRTSTKFRDLNPSWNEQLEFIVSDPGSMEFEELEIEVYNDKRMGNASASARKNHFLGRVKLYGSQFAKRGNEGLVYFTLEKKSVFSWIRGEIGLRIYYYDELVEPEIKEVEAEKKEDVVVPPPPPTVVADRLRPSALVVEEDRVSEVPGRMECVHEGSHSPPVVVVEESPAADSHVAE</sequence>